<evidence type="ECO:0000256" key="1">
    <source>
        <dbReference type="ARBA" id="ARBA00023015"/>
    </source>
</evidence>
<evidence type="ECO:0000256" key="2">
    <source>
        <dbReference type="ARBA" id="ARBA00023125"/>
    </source>
</evidence>
<dbReference type="GO" id="GO:0000976">
    <property type="term" value="F:transcription cis-regulatory region binding"/>
    <property type="evidence" value="ECO:0007669"/>
    <property type="project" value="TreeGrafter"/>
</dbReference>
<reference evidence="5 6" key="1">
    <citation type="submission" date="2016-10" db="EMBL/GenBank/DDBJ databases">
        <authorList>
            <person name="de Groot N.N."/>
        </authorList>
    </citation>
    <scope>NUCLEOTIDE SEQUENCE [LARGE SCALE GENOMIC DNA]</scope>
    <source>
        <strain evidence="5 6">CPCC 202699</strain>
    </source>
</reference>
<dbReference type="RefSeq" id="WP_091286420.1">
    <property type="nucleotide sequence ID" value="NZ_FNON01000001.1"/>
</dbReference>
<dbReference type="GO" id="GO:0003700">
    <property type="term" value="F:DNA-binding transcription factor activity"/>
    <property type="evidence" value="ECO:0007669"/>
    <property type="project" value="TreeGrafter"/>
</dbReference>
<gene>
    <name evidence="5" type="ORF">SAMN05421504_101680</name>
</gene>
<dbReference type="InterPro" id="IPR010982">
    <property type="entry name" value="Lambda_DNA-bd_dom_sf"/>
</dbReference>
<dbReference type="PROSITE" id="PS00356">
    <property type="entry name" value="HTH_LACI_1"/>
    <property type="match status" value="1"/>
</dbReference>
<organism evidence="5 6">
    <name type="scientific">Amycolatopsis xylanica</name>
    <dbReference type="NCBI Taxonomy" id="589385"/>
    <lineage>
        <taxon>Bacteria</taxon>
        <taxon>Bacillati</taxon>
        <taxon>Actinomycetota</taxon>
        <taxon>Actinomycetes</taxon>
        <taxon>Pseudonocardiales</taxon>
        <taxon>Pseudonocardiaceae</taxon>
        <taxon>Amycolatopsis</taxon>
    </lineage>
</organism>
<dbReference type="InterPro" id="IPR000843">
    <property type="entry name" value="HTH_LacI"/>
</dbReference>
<sequence>MAQRVAGSATLADVAREAGVSLATASRVLNGGNRQVGGELRKSVLQAARRLQYTANGPAQAMARGRGTVVGLLVHDIVDPYFSSIAAGVMRVAARHRLTVTIASTANHPENELEYVSTLRGQRARAVILAGSRVENRSLQRRLTDELRAFEAAEGRAVVIGQRKLPFDTVLLENRRGAADLAKGLAGLGHRSFAVLAGPPELLTSRDRVTGFREALAHQGVALPPKRVLHTVFTRDGGYQAMVRLLDDGFRDGCVFAVNDVMAVGAMAACRDRGLRVPQDIAVAGFDDIITLRDIRPSLTTVRVPIESMGEQAFEFALSDRLGEPRIHQVTGEVVLRESTAR</sequence>
<dbReference type="EMBL" id="FNON01000001">
    <property type="protein sequence ID" value="SDW47232.1"/>
    <property type="molecule type" value="Genomic_DNA"/>
</dbReference>
<protein>
    <submittedName>
        <fullName evidence="5">LacI family transcriptional regulator</fullName>
    </submittedName>
</protein>
<dbReference type="PRINTS" id="PR00036">
    <property type="entry name" value="HTHLACI"/>
</dbReference>
<dbReference type="STRING" id="589385.SAMN05421504_101680"/>
<dbReference type="CDD" id="cd06267">
    <property type="entry name" value="PBP1_LacI_sugar_binding-like"/>
    <property type="match status" value="1"/>
</dbReference>
<proteinExistence type="predicted"/>
<name>A0A1H2TTM0_9PSEU</name>
<dbReference type="AlphaFoldDB" id="A0A1H2TTM0"/>
<keyword evidence="2" id="KW-0238">DNA-binding</keyword>
<dbReference type="InterPro" id="IPR046335">
    <property type="entry name" value="LacI/GalR-like_sensor"/>
</dbReference>
<keyword evidence="3" id="KW-0804">Transcription</keyword>
<evidence type="ECO:0000313" key="6">
    <source>
        <dbReference type="Proteomes" id="UP000199515"/>
    </source>
</evidence>
<dbReference type="SUPFAM" id="SSF53822">
    <property type="entry name" value="Periplasmic binding protein-like I"/>
    <property type="match status" value="1"/>
</dbReference>
<evidence type="ECO:0000256" key="3">
    <source>
        <dbReference type="ARBA" id="ARBA00023163"/>
    </source>
</evidence>
<dbReference type="CDD" id="cd01392">
    <property type="entry name" value="HTH_LacI"/>
    <property type="match status" value="1"/>
</dbReference>
<dbReference type="InterPro" id="IPR028082">
    <property type="entry name" value="Peripla_BP_I"/>
</dbReference>
<evidence type="ECO:0000259" key="4">
    <source>
        <dbReference type="PROSITE" id="PS50932"/>
    </source>
</evidence>
<keyword evidence="1" id="KW-0805">Transcription regulation</keyword>
<evidence type="ECO:0000313" key="5">
    <source>
        <dbReference type="EMBL" id="SDW47232.1"/>
    </source>
</evidence>
<dbReference type="Gene3D" id="1.10.260.40">
    <property type="entry name" value="lambda repressor-like DNA-binding domains"/>
    <property type="match status" value="1"/>
</dbReference>
<dbReference type="SMART" id="SM00354">
    <property type="entry name" value="HTH_LACI"/>
    <property type="match status" value="1"/>
</dbReference>
<accession>A0A1H2TTM0</accession>
<dbReference type="PANTHER" id="PTHR30146">
    <property type="entry name" value="LACI-RELATED TRANSCRIPTIONAL REPRESSOR"/>
    <property type="match status" value="1"/>
</dbReference>
<feature type="domain" description="HTH lacI-type" evidence="4">
    <location>
        <begin position="9"/>
        <end position="64"/>
    </location>
</feature>
<dbReference type="PANTHER" id="PTHR30146:SF153">
    <property type="entry name" value="LACTOSE OPERON REPRESSOR"/>
    <property type="match status" value="1"/>
</dbReference>
<dbReference type="Pfam" id="PF13377">
    <property type="entry name" value="Peripla_BP_3"/>
    <property type="match status" value="1"/>
</dbReference>
<keyword evidence="6" id="KW-1185">Reference proteome</keyword>
<dbReference type="OrthoDB" id="3595338at2"/>
<dbReference type="SUPFAM" id="SSF47413">
    <property type="entry name" value="lambda repressor-like DNA-binding domains"/>
    <property type="match status" value="1"/>
</dbReference>
<dbReference type="Gene3D" id="3.40.50.2300">
    <property type="match status" value="2"/>
</dbReference>
<dbReference type="Pfam" id="PF00356">
    <property type="entry name" value="LacI"/>
    <property type="match status" value="1"/>
</dbReference>
<dbReference type="Proteomes" id="UP000199515">
    <property type="component" value="Unassembled WGS sequence"/>
</dbReference>
<dbReference type="PROSITE" id="PS50932">
    <property type="entry name" value="HTH_LACI_2"/>
    <property type="match status" value="1"/>
</dbReference>